<reference evidence="2 3" key="1">
    <citation type="submission" date="2014-09" db="EMBL/GenBank/DDBJ databases">
        <title>Vibrio maritimus JCM 19240. (C210) whole genome shotgun sequence.</title>
        <authorList>
            <person name="Sawabe T."/>
            <person name="Meirelles P."/>
            <person name="Nakanishi M."/>
            <person name="Sayaka M."/>
            <person name="Hattori M."/>
            <person name="Ohkuma M."/>
        </authorList>
    </citation>
    <scope>NUCLEOTIDE SEQUENCE [LARGE SCALE GENOMIC DNA]</scope>
    <source>
        <strain evidence="2 3">JCM 19240</strain>
    </source>
</reference>
<evidence type="ECO:0000259" key="1">
    <source>
        <dbReference type="Pfam" id="PF00696"/>
    </source>
</evidence>
<feature type="domain" description="Aspartate/glutamate/uridylate kinase" evidence="1">
    <location>
        <begin position="2"/>
        <end position="46"/>
    </location>
</feature>
<dbReference type="Gene3D" id="3.40.1160.10">
    <property type="entry name" value="Acetylglutamate kinase-like"/>
    <property type="match status" value="1"/>
</dbReference>
<comment type="caution">
    <text evidence="2">The sequence shown here is derived from an EMBL/GenBank/DDBJ whole genome shotgun (WGS) entry which is preliminary data.</text>
</comment>
<dbReference type="InterPro" id="IPR001048">
    <property type="entry name" value="Asp/Glu/Uridylate_kinase"/>
</dbReference>
<evidence type="ECO:0000313" key="2">
    <source>
        <dbReference type="EMBL" id="GAL33046.1"/>
    </source>
</evidence>
<dbReference type="InterPro" id="IPR036393">
    <property type="entry name" value="AceGlu_kinase-like_sf"/>
</dbReference>
<organism evidence="2 3">
    <name type="scientific">Vibrio maritimus</name>
    <dbReference type="NCBI Taxonomy" id="990268"/>
    <lineage>
        <taxon>Bacteria</taxon>
        <taxon>Pseudomonadati</taxon>
        <taxon>Pseudomonadota</taxon>
        <taxon>Gammaproteobacteria</taxon>
        <taxon>Vibrionales</taxon>
        <taxon>Vibrionaceae</taxon>
        <taxon>Vibrio</taxon>
    </lineage>
</organism>
<dbReference type="EC" id="2.3.1.1" evidence="2"/>
<keyword evidence="2" id="KW-0012">Acyltransferase</keyword>
<proteinExistence type="predicted"/>
<keyword evidence="3" id="KW-1185">Reference proteome</keyword>
<reference evidence="2 3" key="2">
    <citation type="submission" date="2014-09" db="EMBL/GenBank/DDBJ databases">
        <authorList>
            <consortium name="NBRP consortium"/>
            <person name="Sawabe T."/>
            <person name="Meirelles P."/>
            <person name="Nakanishi M."/>
            <person name="Sayaka M."/>
            <person name="Hattori M."/>
            <person name="Ohkuma M."/>
        </authorList>
    </citation>
    <scope>NUCLEOTIDE SEQUENCE [LARGE SCALE GENOMIC DNA]</scope>
    <source>
        <strain evidence="2 3">JCM 19240</strain>
    </source>
</reference>
<accession>A0A090SZH1</accession>
<gene>
    <name evidence="2" type="ORF">JCM19240_6478</name>
</gene>
<dbReference type="AlphaFoldDB" id="A0A090SZH1"/>
<protein>
    <submittedName>
        <fullName evidence="2">N-acetylglutamate synthase</fullName>
        <ecNumber evidence="2">2.3.1.1</ecNumber>
    </submittedName>
</protein>
<sequence>MVIMLGGEAFTDKNFTNIVSDIALLHSLGVKLVLVHGAKLKLTNFLNTMIVTVPITKAFESRQKSA</sequence>
<dbReference type="EMBL" id="BBMT01000002">
    <property type="protein sequence ID" value="GAL33046.1"/>
    <property type="molecule type" value="Genomic_DNA"/>
</dbReference>
<dbReference type="Proteomes" id="UP000029224">
    <property type="component" value="Unassembled WGS sequence"/>
</dbReference>
<keyword evidence="2" id="KW-0808">Transferase</keyword>
<dbReference type="Pfam" id="PF00696">
    <property type="entry name" value="AA_kinase"/>
    <property type="match status" value="1"/>
</dbReference>
<dbReference type="GO" id="GO:0016746">
    <property type="term" value="F:acyltransferase activity"/>
    <property type="evidence" value="ECO:0007669"/>
    <property type="project" value="UniProtKB-KW"/>
</dbReference>
<dbReference type="SUPFAM" id="SSF53633">
    <property type="entry name" value="Carbamate kinase-like"/>
    <property type="match status" value="1"/>
</dbReference>
<name>A0A090SZH1_9VIBR</name>
<evidence type="ECO:0000313" key="3">
    <source>
        <dbReference type="Proteomes" id="UP000029224"/>
    </source>
</evidence>